<keyword evidence="4" id="KW-1185">Reference proteome</keyword>
<dbReference type="Proteomes" id="UP001319180">
    <property type="component" value="Unassembled WGS sequence"/>
</dbReference>
<reference evidence="3 4" key="1">
    <citation type="submission" date="2021-05" db="EMBL/GenBank/DDBJ databases">
        <title>A Polyphasic approach of four new species of the genus Ohtaekwangia: Ohtaekwangia histidinii sp. nov., Ohtaekwangia cretensis sp. nov., Ohtaekwangia indiensis sp. nov., Ohtaekwangia reichenbachii sp. nov. from diverse environment.</title>
        <authorList>
            <person name="Octaviana S."/>
        </authorList>
    </citation>
    <scope>NUCLEOTIDE SEQUENCE [LARGE SCALE GENOMIC DNA]</scope>
    <source>
        <strain evidence="3 4">PWU37</strain>
    </source>
</reference>
<dbReference type="Pfam" id="PF04734">
    <property type="entry name" value="Ceramidase_alk"/>
    <property type="match status" value="1"/>
</dbReference>
<organism evidence="3 4">
    <name type="scientific">Dawidia soli</name>
    <dbReference type="NCBI Taxonomy" id="2782352"/>
    <lineage>
        <taxon>Bacteria</taxon>
        <taxon>Pseudomonadati</taxon>
        <taxon>Bacteroidota</taxon>
        <taxon>Cytophagia</taxon>
        <taxon>Cytophagales</taxon>
        <taxon>Chryseotaleaceae</taxon>
        <taxon>Dawidia</taxon>
    </lineage>
</organism>
<gene>
    <name evidence="3" type="ORF">KK078_00610</name>
</gene>
<evidence type="ECO:0000256" key="1">
    <source>
        <dbReference type="SAM" id="Phobius"/>
    </source>
</evidence>
<comment type="caution">
    <text evidence="3">The sequence shown here is derived from an EMBL/GenBank/DDBJ whole genome shotgun (WGS) entry which is preliminary data.</text>
</comment>
<name>A0AAP2D5Q8_9BACT</name>
<evidence type="ECO:0000313" key="4">
    <source>
        <dbReference type="Proteomes" id="UP001319180"/>
    </source>
</evidence>
<keyword evidence="1" id="KW-1133">Transmembrane helix</keyword>
<keyword evidence="1" id="KW-0812">Transmembrane</keyword>
<protein>
    <submittedName>
        <fullName evidence="3">Neutral/alkaline non-lysosomal ceramidase N-terminal domain-containing protein</fullName>
    </submittedName>
</protein>
<proteinExistence type="predicted"/>
<dbReference type="InterPro" id="IPR031329">
    <property type="entry name" value="NEUT/ALK_ceramidase_N"/>
</dbReference>
<dbReference type="EMBL" id="JAHESC010000001">
    <property type="protein sequence ID" value="MBT1685031.1"/>
    <property type="molecule type" value="Genomic_DNA"/>
</dbReference>
<sequence length="454" mass="50108">MIIRKILRYAGITLAVTLGIVLVFLLVSIVPLRRTPVREQAAYKTMMQRLDSVQPLVSEEMKGFAVGYAKVNLTPAAPIALAGYGNRMGKVYSSVRDSIYVRTMVVDNGTARVAIVSADLLIIPPTVSALLQRQLPDIGFHIDNTYLGATHTHNSIGNWGEGATGILYGSYEDTVVQFIVHKIKESIQKASANLVPAQLRTAEIPVGNAVLNRLSKDGGVDSLLRVLEVRRTDSTRLLLMSFTAHATCLFSKDLALSRDYPGELVDAMEKAGYTFAMYMAGAVGSHKAAAPEFGEPCIDWMATTLKDAFQAHRGALQPVTDTTLGMYRVRLALPRPNAKVLEDWGVRPWLFRAAFGEYPVYLTTLRMGNLIMLGTPCDYSGELTRPLDSLAAVRGQHVMVTSFNGGYIGYVTNDRYYDREHYETRLMNWYGPGSGAYVTYCLYRLLDQTSPPVE</sequence>
<feature type="domain" description="Neutral/alkaline non-lysosomal ceramidase N-terminal" evidence="2">
    <location>
        <begin position="64"/>
        <end position="213"/>
    </location>
</feature>
<feature type="transmembrane region" description="Helical" evidence="1">
    <location>
        <begin position="12"/>
        <end position="32"/>
    </location>
</feature>
<keyword evidence="1" id="KW-0472">Membrane</keyword>
<dbReference type="RefSeq" id="WP_254088285.1">
    <property type="nucleotide sequence ID" value="NZ_JAHESC010000001.1"/>
</dbReference>
<evidence type="ECO:0000313" key="3">
    <source>
        <dbReference type="EMBL" id="MBT1685031.1"/>
    </source>
</evidence>
<evidence type="ECO:0000259" key="2">
    <source>
        <dbReference type="Pfam" id="PF04734"/>
    </source>
</evidence>
<dbReference type="AlphaFoldDB" id="A0AAP2D5Q8"/>
<accession>A0AAP2D5Q8</accession>